<dbReference type="Pfam" id="PF08395">
    <property type="entry name" value="7tm_7"/>
    <property type="match status" value="1"/>
</dbReference>
<comment type="function">
    <text evidence="8">Gustatory receptor which mediates acceptance or avoidance behavior, depending on its substrates.</text>
</comment>
<dbReference type="PANTHER" id="PTHR21143">
    <property type="entry name" value="INVERTEBRATE GUSTATORY RECEPTOR"/>
    <property type="match status" value="1"/>
</dbReference>
<keyword evidence="2 8" id="KW-1003">Cell membrane</keyword>
<evidence type="ECO:0000256" key="6">
    <source>
        <dbReference type="ARBA" id="ARBA00023170"/>
    </source>
</evidence>
<evidence type="ECO:0000313" key="9">
    <source>
        <dbReference type="EMBL" id="CAG9812335.1"/>
    </source>
</evidence>
<organism evidence="9 10">
    <name type="scientific">Chironomus riparius</name>
    <dbReference type="NCBI Taxonomy" id="315576"/>
    <lineage>
        <taxon>Eukaryota</taxon>
        <taxon>Metazoa</taxon>
        <taxon>Ecdysozoa</taxon>
        <taxon>Arthropoda</taxon>
        <taxon>Hexapoda</taxon>
        <taxon>Insecta</taxon>
        <taxon>Pterygota</taxon>
        <taxon>Neoptera</taxon>
        <taxon>Endopterygota</taxon>
        <taxon>Diptera</taxon>
        <taxon>Nematocera</taxon>
        <taxon>Chironomoidea</taxon>
        <taxon>Chironomidae</taxon>
        <taxon>Chironominae</taxon>
        <taxon>Chironomus</taxon>
    </lineage>
</organism>
<name>A0A9N9S6Q2_9DIPT</name>
<feature type="transmembrane region" description="Helical" evidence="8">
    <location>
        <begin position="156"/>
        <end position="178"/>
    </location>
</feature>
<protein>
    <recommendedName>
        <fullName evidence="8">Gustatory receptor</fullName>
    </recommendedName>
</protein>
<feature type="transmembrane region" description="Helical" evidence="8">
    <location>
        <begin position="101"/>
        <end position="119"/>
    </location>
</feature>
<comment type="similarity">
    <text evidence="8">Belongs to the insect chemoreceptor superfamily. Gustatory receptor (GR) family.</text>
</comment>
<dbReference type="AlphaFoldDB" id="A0A9N9S6Q2"/>
<evidence type="ECO:0000256" key="4">
    <source>
        <dbReference type="ARBA" id="ARBA00022989"/>
    </source>
</evidence>
<proteinExistence type="inferred from homology"/>
<dbReference type="GO" id="GO:0030424">
    <property type="term" value="C:axon"/>
    <property type="evidence" value="ECO:0007669"/>
    <property type="project" value="TreeGrafter"/>
</dbReference>
<keyword evidence="6 8" id="KW-0675">Receptor</keyword>
<evidence type="ECO:0000256" key="3">
    <source>
        <dbReference type="ARBA" id="ARBA00022692"/>
    </source>
</evidence>
<keyword evidence="5 8" id="KW-0472">Membrane</keyword>
<dbReference type="GO" id="GO:0005886">
    <property type="term" value="C:plasma membrane"/>
    <property type="evidence" value="ECO:0007669"/>
    <property type="project" value="UniProtKB-SubCell"/>
</dbReference>
<reference evidence="9" key="2">
    <citation type="submission" date="2022-10" db="EMBL/GenBank/DDBJ databases">
        <authorList>
            <consortium name="ENA_rothamsted_submissions"/>
            <consortium name="culmorum"/>
            <person name="King R."/>
        </authorList>
    </citation>
    <scope>NUCLEOTIDE SEQUENCE</scope>
</reference>
<dbReference type="GO" id="GO:0030425">
    <property type="term" value="C:dendrite"/>
    <property type="evidence" value="ECO:0007669"/>
    <property type="project" value="TreeGrafter"/>
</dbReference>
<keyword evidence="4 8" id="KW-1133">Transmembrane helix</keyword>
<feature type="transmembrane region" description="Helical" evidence="8">
    <location>
        <begin position="260"/>
        <end position="280"/>
    </location>
</feature>
<dbReference type="GO" id="GO:0043025">
    <property type="term" value="C:neuronal cell body"/>
    <property type="evidence" value="ECO:0007669"/>
    <property type="project" value="TreeGrafter"/>
</dbReference>
<evidence type="ECO:0000256" key="1">
    <source>
        <dbReference type="ARBA" id="ARBA00004651"/>
    </source>
</evidence>
<keyword evidence="7 8" id="KW-0807">Transducer</keyword>
<dbReference type="OrthoDB" id="10440538at2759"/>
<keyword evidence="3 8" id="KW-0812">Transmembrane</keyword>
<evidence type="ECO:0000313" key="10">
    <source>
        <dbReference type="Proteomes" id="UP001153620"/>
    </source>
</evidence>
<dbReference type="PANTHER" id="PTHR21143:SF104">
    <property type="entry name" value="GUSTATORY RECEPTOR 8A-RELATED"/>
    <property type="match status" value="1"/>
</dbReference>
<dbReference type="GO" id="GO:0007165">
    <property type="term" value="P:signal transduction"/>
    <property type="evidence" value="ECO:0007669"/>
    <property type="project" value="UniProtKB-KW"/>
</dbReference>
<dbReference type="GO" id="GO:0050909">
    <property type="term" value="P:sensory perception of taste"/>
    <property type="evidence" value="ECO:0007669"/>
    <property type="project" value="InterPro"/>
</dbReference>
<evidence type="ECO:0000256" key="8">
    <source>
        <dbReference type="RuleBase" id="RU363108"/>
    </source>
</evidence>
<evidence type="ECO:0000256" key="2">
    <source>
        <dbReference type="ARBA" id="ARBA00022475"/>
    </source>
</evidence>
<feature type="transmembrane region" description="Helical" evidence="8">
    <location>
        <begin position="286"/>
        <end position="312"/>
    </location>
</feature>
<evidence type="ECO:0000256" key="5">
    <source>
        <dbReference type="ARBA" id="ARBA00023136"/>
    </source>
</evidence>
<feature type="transmembrane region" description="Helical" evidence="8">
    <location>
        <begin position="190"/>
        <end position="212"/>
    </location>
</feature>
<dbReference type="GO" id="GO:0008049">
    <property type="term" value="P:male courtship behavior"/>
    <property type="evidence" value="ECO:0007669"/>
    <property type="project" value="TreeGrafter"/>
</dbReference>
<gene>
    <name evidence="9" type="ORF">CHIRRI_LOCUS15140</name>
</gene>
<keyword evidence="10" id="KW-1185">Reference proteome</keyword>
<accession>A0A9N9S6Q2</accession>
<reference evidence="9" key="1">
    <citation type="submission" date="2022-01" db="EMBL/GenBank/DDBJ databases">
        <authorList>
            <person name="King R."/>
        </authorList>
    </citation>
    <scope>NUCLEOTIDE SEQUENCE</scope>
</reference>
<dbReference type="EMBL" id="OU895880">
    <property type="protein sequence ID" value="CAG9812335.1"/>
    <property type="molecule type" value="Genomic_DNA"/>
</dbReference>
<dbReference type="GO" id="GO:0007635">
    <property type="term" value="P:chemosensory behavior"/>
    <property type="evidence" value="ECO:0007669"/>
    <property type="project" value="TreeGrafter"/>
</dbReference>
<sequence length="391" mass="45639">MPQQIQQAQMSLYWFQKDFDNKLPLSKIMKSVTALSIVSRVTGFQLFTVDVTKGQARVNLIDFVLIFLSVCMNCIINVTFWISRYNPGIHGIAVMKYSLPILMYFNLLGNMFGMTWIFIHRAKIMKILQLFSEIDAELMKIGERIDHKRNKRNLKILVIVPIFLTTFVTFMCGMFHEVDHFRLDFLLKMFSLWIFVCTFVMYYHLVVGVSGVSQRFEKICKTTMKISPQSEKTLYKIQEIHVKIADAIDIYNKVYGPLMIFYFGDAFCWLCISIFALAMFPNTNRSTICTLVCTVSHCFTTIATSFFIVNLAENVANQRKNLIKNSYKLINTFSDNLDFGTRILHFQSQVMNVKFVFSCGFFDINWKFVFKFFSAGFMYFVILVQFERTIS</sequence>
<dbReference type="Proteomes" id="UP001153620">
    <property type="component" value="Chromosome 4"/>
</dbReference>
<dbReference type="InterPro" id="IPR013604">
    <property type="entry name" value="7TM_chemorcpt"/>
</dbReference>
<comment type="subcellular location">
    <subcellularLocation>
        <location evidence="1 8">Cell membrane</location>
        <topology evidence="1 8">Multi-pass membrane protein</topology>
    </subcellularLocation>
</comment>
<feature type="transmembrane region" description="Helical" evidence="8">
    <location>
        <begin position="60"/>
        <end position="81"/>
    </location>
</feature>
<evidence type="ECO:0000256" key="7">
    <source>
        <dbReference type="ARBA" id="ARBA00023224"/>
    </source>
</evidence>
<feature type="transmembrane region" description="Helical" evidence="8">
    <location>
        <begin position="368"/>
        <end position="386"/>
    </location>
</feature>